<evidence type="ECO:0000313" key="3">
    <source>
        <dbReference type="EMBL" id="KAJ3697608.1"/>
    </source>
</evidence>
<dbReference type="PANTHER" id="PTHR47165:SF4">
    <property type="entry name" value="OS03G0429900 PROTEIN"/>
    <property type="match status" value="1"/>
</dbReference>
<dbReference type="InterPro" id="IPR013955">
    <property type="entry name" value="Rep_factor-A_C"/>
</dbReference>
<feature type="domain" description="Replication factor A C-terminal" evidence="2">
    <location>
        <begin position="238"/>
        <end position="362"/>
    </location>
</feature>
<dbReference type="EMBL" id="JAMRDG010000001">
    <property type="protein sequence ID" value="KAJ3697608.1"/>
    <property type="molecule type" value="Genomic_DNA"/>
</dbReference>
<dbReference type="PANTHER" id="PTHR47165">
    <property type="entry name" value="OS03G0429900 PROTEIN"/>
    <property type="match status" value="1"/>
</dbReference>
<evidence type="ECO:0000256" key="1">
    <source>
        <dbReference type="SAM" id="MobiDB-lite"/>
    </source>
</evidence>
<reference evidence="3 4" key="1">
    <citation type="journal article" date="2022" name="Cell">
        <title>Repeat-based holocentromeres influence genome architecture and karyotype evolution.</title>
        <authorList>
            <person name="Hofstatter P.G."/>
            <person name="Thangavel G."/>
            <person name="Lux T."/>
            <person name="Neumann P."/>
            <person name="Vondrak T."/>
            <person name="Novak P."/>
            <person name="Zhang M."/>
            <person name="Costa L."/>
            <person name="Castellani M."/>
            <person name="Scott A."/>
            <person name="Toegelov H."/>
            <person name="Fuchs J."/>
            <person name="Mata-Sucre Y."/>
            <person name="Dias Y."/>
            <person name="Vanzela A.L.L."/>
            <person name="Huettel B."/>
            <person name="Almeida C.C.S."/>
            <person name="Simkova H."/>
            <person name="Souza G."/>
            <person name="Pedrosa-Harand A."/>
            <person name="Macas J."/>
            <person name="Mayer K.F.X."/>
            <person name="Houben A."/>
            <person name="Marques A."/>
        </authorList>
    </citation>
    <scope>NUCLEOTIDE SEQUENCE [LARGE SCALE GENOMIC DNA]</scope>
    <source>
        <strain evidence="3">RhyTen1mFocal</strain>
    </source>
</reference>
<name>A0AAD5ZGT6_9POAL</name>
<evidence type="ECO:0000259" key="2">
    <source>
        <dbReference type="Pfam" id="PF08646"/>
    </source>
</evidence>
<accession>A0AAD5ZGT6</accession>
<organism evidence="3 4">
    <name type="scientific">Rhynchospora tenuis</name>
    <dbReference type="NCBI Taxonomy" id="198213"/>
    <lineage>
        <taxon>Eukaryota</taxon>
        <taxon>Viridiplantae</taxon>
        <taxon>Streptophyta</taxon>
        <taxon>Embryophyta</taxon>
        <taxon>Tracheophyta</taxon>
        <taxon>Spermatophyta</taxon>
        <taxon>Magnoliopsida</taxon>
        <taxon>Liliopsida</taxon>
        <taxon>Poales</taxon>
        <taxon>Cyperaceae</taxon>
        <taxon>Cyperoideae</taxon>
        <taxon>Rhynchosporeae</taxon>
        <taxon>Rhynchospora</taxon>
    </lineage>
</organism>
<feature type="region of interest" description="Disordered" evidence="1">
    <location>
        <begin position="369"/>
        <end position="428"/>
    </location>
</feature>
<proteinExistence type="predicted"/>
<protein>
    <recommendedName>
        <fullName evidence="2">Replication factor A C-terminal domain-containing protein</fullName>
    </recommendedName>
</protein>
<dbReference type="SUPFAM" id="SSF50249">
    <property type="entry name" value="Nucleic acid-binding proteins"/>
    <property type="match status" value="3"/>
</dbReference>
<dbReference type="Proteomes" id="UP001210211">
    <property type="component" value="Unassembled WGS sequence"/>
</dbReference>
<sequence>MRFMLIDCEGNAIEAELLKTDYRLLPVKPADDQVYIFKQFRVNEARNEYNATSHKFIIRFHKFTKVMKVKNIEQTIPHYYFNFKDLGDIGVELRKPKTVIDVIGRLSAIGDVQPVPGVEGVYTKDILLANEIDETVRVTLWSEFMDLIQDEVMKETSKTRPVILAFSSLELKHYQACSFTARLILWSRLTGDIDQIQSLPPLEVQPARASKLTTPIVMTLQEMVELEPYSSSDQQYMCEATVSEILSTDSWCYTACSGCKTTLTSNDCERCHITDATPIQWYRIALRVTAGLASAVFVLMGKQAEQVIGLKARTLLDEAHRTSRMLPAQLAGIVGRRFKFVVEINLSQFYRNRLSFDINQLDEIESARATRHPTHDVRGKRLLSDDSPRTPSNPNGGHTGLSPIAAKISLGSQLNSDDSTTDDASSKK</sequence>
<dbReference type="InterPro" id="IPR012340">
    <property type="entry name" value="NA-bd_OB-fold"/>
</dbReference>
<gene>
    <name evidence="3" type="ORF">LUZ61_001313</name>
</gene>
<evidence type="ECO:0000313" key="4">
    <source>
        <dbReference type="Proteomes" id="UP001210211"/>
    </source>
</evidence>
<feature type="compositionally biased region" description="Basic and acidic residues" evidence="1">
    <location>
        <begin position="369"/>
        <end position="388"/>
    </location>
</feature>
<keyword evidence="4" id="KW-1185">Reference proteome</keyword>
<dbReference type="Gene3D" id="2.40.50.140">
    <property type="entry name" value="Nucleic acid-binding proteins"/>
    <property type="match status" value="3"/>
</dbReference>
<comment type="caution">
    <text evidence="3">The sequence shown here is derived from an EMBL/GenBank/DDBJ whole genome shotgun (WGS) entry which is preliminary data.</text>
</comment>
<dbReference type="Pfam" id="PF08646">
    <property type="entry name" value="Rep_fac-A_C"/>
    <property type="match status" value="1"/>
</dbReference>
<dbReference type="AlphaFoldDB" id="A0AAD5ZGT6"/>